<dbReference type="SUPFAM" id="SSF46785">
    <property type="entry name" value="Winged helix' DNA-binding domain"/>
    <property type="match status" value="1"/>
</dbReference>
<evidence type="ECO:0000256" key="1">
    <source>
        <dbReference type="ARBA" id="ARBA00004123"/>
    </source>
</evidence>
<keyword evidence="14" id="KW-1185">Reference proteome</keyword>
<dbReference type="PANTHER" id="PTHR45796:SF2">
    <property type="entry name" value="FORKHEAD BOX P3"/>
    <property type="match status" value="1"/>
</dbReference>
<dbReference type="SMART" id="SM00339">
    <property type="entry name" value="FH"/>
    <property type="match status" value="1"/>
</dbReference>
<keyword evidence="4" id="KW-0863">Zinc-finger</keyword>
<evidence type="ECO:0000256" key="10">
    <source>
        <dbReference type="PROSITE-ProRule" id="PRU00089"/>
    </source>
</evidence>
<keyword evidence="6" id="KW-0805">Transcription regulation</keyword>
<dbReference type="EMBL" id="JAGEUA010000001">
    <property type="protein sequence ID" value="KAL1021328.1"/>
    <property type="molecule type" value="Genomic_DNA"/>
</dbReference>
<dbReference type="InterPro" id="IPR036388">
    <property type="entry name" value="WH-like_DNA-bd_sf"/>
</dbReference>
<comment type="caution">
    <text evidence="13">The sequence shown here is derived from an EMBL/GenBank/DDBJ whole genome shotgun (WGS) entry which is preliminary data.</text>
</comment>
<keyword evidence="8" id="KW-0804">Transcription</keyword>
<dbReference type="Proteomes" id="UP001557470">
    <property type="component" value="Unassembled WGS sequence"/>
</dbReference>
<evidence type="ECO:0000313" key="14">
    <source>
        <dbReference type="Proteomes" id="UP001557470"/>
    </source>
</evidence>
<evidence type="ECO:0000256" key="4">
    <source>
        <dbReference type="ARBA" id="ARBA00022771"/>
    </source>
</evidence>
<dbReference type="Pfam" id="PF16159">
    <property type="entry name" value="FOXP-CC"/>
    <property type="match status" value="1"/>
</dbReference>
<feature type="DNA-binding region" description="Fork-head" evidence="10">
    <location>
        <begin position="358"/>
        <end position="444"/>
    </location>
</feature>
<feature type="region of interest" description="Disordered" evidence="11">
    <location>
        <begin position="29"/>
        <end position="59"/>
    </location>
</feature>
<evidence type="ECO:0000313" key="13">
    <source>
        <dbReference type="EMBL" id="KAL1021328.1"/>
    </source>
</evidence>
<dbReference type="GO" id="GO:0003677">
    <property type="term" value="F:DNA binding"/>
    <property type="evidence" value="ECO:0007669"/>
    <property type="project" value="UniProtKB-UniRule"/>
</dbReference>
<dbReference type="PROSITE" id="PS00658">
    <property type="entry name" value="FORK_HEAD_2"/>
    <property type="match status" value="1"/>
</dbReference>
<keyword evidence="9 10" id="KW-0539">Nucleus</keyword>
<dbReference type="CDD" id="cd20066">
    <property type="entry name" value="FH_FOXP3"/>
    <property type="match status" value="1"/>
</dbReference>
<protein>
    <recommendedName>
        <fullName evidence="12">Fork-head domain-containing protein</fullName>
    </recommendedName>
</protein>
<feature type="region of interest" description="Disordered" evidence="11">
    <location>
        <begin position="162"/>
        <end position="200"/>
    </location>
</feature>
<evidence type="ECO:0000256" key="11">
    <source>
        <dbReference type="SAM" id="MobiDB-lite"/>
    </source>
</evidence>
<evidence type="ECO:0000256" key="2">
    <source>
        <dbReference type="ARBA" id="ARBA00022491"/>
    </source>
</evidence>
<keyword evidence="3" id="KW-0479">Metal-binding</keyword>
<evidence type="ECO:0000256" key="3">
    <source>
        <dbReference type="ARBA" id="ARBA00022723"/>
    </source>
</evidence>
<dbReference type="GO" id="GO:0005634">
    <property type="term" value="C:nucleus"/>
    <property type="evidence" value="ECO:0007669"/>
    <property type="project" value="UniProtKB-SubCell"/>
</dbReference>
<comment type="subcellular location">
    <subcellularLocation>
        <location evidence="1 10">Nucleus</location>
    </subcellularLocation>
</comment>
<sequence length="462" mass="52663">MHLTIQCHSFAPGSVMAQTESNRLTCGRLNSGRKQQQHEHRGEELEEPETESQHNDPVSSQLYARTSDMQIGVPGPLTMTNGAPFMASSSQLQSILLQQSSEEDRRLFLQRVSRRPHSSQHRPSVLRQGVQAAQAAYIRPQEPKTLPDASSDTSMSLCKVEVDTGSHGVSSPPESDQPSEPTHHPSPPRRPSPKHSSIVTKHHESCVPTLGGFSALFHNGRCCWPGCGAVFEEFPIFFKHLKSDHGHGDRSIAQWRVQQDIVQFMENQLTVEKEKLLAMQLHLHLSEHKSTDLRASSDWPYSHSMALVLPCNPDGVAHCTTKESEELAQHEYWQSAVPHHLLPDLVPSVECYKYNNIRPPFTYACLIRWSILESADKQRSLNDIYNWFTTMFFYFRHNTATWKNAVRHNLSLHKCFVRVEGGKGAVWTVDEMEYQRRKGQKYQRDHHVKWLAPYSLFRPEGP</sequence>
<dbReference type="InterPro" id="IPR001766">
    <property type="entry name" value="Fork_head_dom"/>
</dbReference>
<dbReference type="InterPro" id="IPR050998">
    <property type="entry name" value="FOXP"/>
</dbReference>
<dbReference type="InterPro" id="IPR030456">
    <property type="entry name" value="TF_fork_head_CS_2"/>
</dbReference>
<dbReference type="PANTHER" id="PTHR45796">
    <property type="entry name" value="FORKHEAD BOX P, ISOFORM C"/>
    <property type="match status" value="1"/>
</dbReference>
<accession>A0ABD0XIQ0</accession>
<dbReference type="Pfam" id="PF00250">
    <property type="entry name" value="Forkhead"/>
    <property type="match status" value="1"/>
</dbReference>
<reference evidence="13 14" key="1">
    <citation type="submission" date="2024-06" db="EMBL/GenBank/DDBJ databases">
        <authorList>
            <person name="Pan Q."/>
            <person name="Wen M."/>
            <person name="Jouanno E."/>
            <person name="Zahm M."/>
            <person name="Klopp C."/>
            <person name="Cabau C."/>
            <person name="Louis A."/>
            <person name="Berthelot C."/>
            <person name="Parey E."/>
            <person name="Roest Crollius H."/>
            <person name="Montfort J."/>
            <person name="Robinson-Rechavi M."/>
            <person name="Bouchez O."/>
            <person name="Lampietro C."/>
            <person name="Lopez Roques C."/>
            <person name="Donnadieu C."/>
            <person name="Postlethwait J."/>
            <person name="Bobe J."/>
            <person name="Verreycken H."/>
            <person name="Guiguen Y."/>
        </authorList>
    </citation>
    <scope>NUCLEOTIDE SEQUENCE [LARGE SCALE GENOMIC DNA]</scope>
    <source>
        <strain evidence="13">Up_M1</strain>
        <tissue evidence="13">Testis</tissue>
    </source>
</reference>
<dbReference type="PROSITE" id="PS50039">
    <property type="entry name" value="FORK_HEAD_3"/>
    <property type="match status" value="1"/>
</dbReference>
<keyword evidence="5" id="KW-0862">Zinc</keyword>
<dbReference type="InterPro" id="IPR047413">
    <property type="entry name" value="FH_FOXP3"/>
</dbReference>
<evidence type="ECO:0000256" key="7">
    <source>
        <dbReference type="ARBA" id="ARBA00023125"/>
    </source>
</evidence>
<dbReference type="GO" id="GO:0008270">
    <property type="term" value="F:zinc ion binding"/>
    <property type="evidence" value="ECO:0007669"/>
    <property type="project" value="UniProtKB-KW"/>
</dbReference>
<evidence type="ECO:0000256" key="6">
    <source>
        <dbReference type="ARBA" id="ARBA00023015"/>
    </source>
</evidence>
<dbReference type="FunFam" id="1.20.5.340:FF:000005">
    <property type="entry name" value="Forkhead box P1, isoform CRA_f"/>
    <property type="match status" value="1"/>
</dbReference>
<dbReference type="Gene3D" id="1.10.10.10">
    <property type="entry name" value="Winged helix-like DNA-binding domain superfamily/Winged helix DNA-binding domain"/>
    <property type="match status" value="1"/>
</dbReference>
<dbReference type="Gene3D" id="1.20.5.340">
    <property type="match status" value="1"/>
</dbReference>
<dbReference type="AlphaFoldDB" id="A0ABD0XIQ0"/>
<gene>
    <name evidence="13" type="ORF">UPYG_G00011850</name>
</gene>
<evidence type="ECO:0000256" key="9">
    <source>
        <dbReference type="ARBA" id="ARBA00023242"/>
    </source>
</evidence>
<proteinExistence type="predicted"/>
<evidence type="ECO:0000256" key="5">
    <source>
        <dbReference type="ARBA" id="ARBA00022833"/>
    </source>
</evidence>
<organism evidence="13 14">
    <name type="scientific">Umbra pygmaea</name>
    <name type="common">Eastern mudminnow</name>
    <dbReference type="NCBI Taxonomy" id="75934"/>
    <lineage>
        <taxon>Eukaryota</taxon>
        <taxon>Metazoa</taxon>
        <taxon>Chordata</taxon>
        <taxon>Craniata</taxon>
        <taxon>Vertebrata</taxon>
        <taxon>Euteleostomi</taxon>
        <taxon>Actinopterygii</taxon>
        <taxon>Neopterygii</taxon>
        <taxon>Teleostei</taxon>
        <taxon>Protacanthopterygii</taxon>
        <taxon>Esociformes</taxon>
        <taxon>Umbridae</taxon>
        <taxon>Umbra</taxon>
    </lineage>
</organism>
<name>A0ABD0XIQ0_UMBPY</name>
<dbReference type="InterPro" id="IPR032354">
    <property type="entry name" value="FOXP-CC"/>
</dbReference>
<feature type="domain" description="Fork-head" evidence="12">
    <location>
        <begin position="358"/>
        <end position="444"/>
    </location>
</feature>
<dbReference type="InterPro" id="IPR036390">
    <property type="entry name" value="WH_DNA-bd_sf"/>
</dbReference>
<keyword evidence="2" id="KW-0678">Repressor</keyword>
<evidence type="ECO:0000256" key="8">
    <source>
        <dbReference type="ARBA" id="ARBA00023163"/>
    </source>
</evidence>
<feature type="compositionally biased region" description="Low complexity" evidence="11">
    <location>
        <begin position="170"/>
        <end position="180"/>
    </location>
</feature>
<keyword evidence="7 10" id="KW-0238">DNA-binding</keyword>
<evidence type="ECO:0000259" key="12">
    <source>
        <dbReference type="PROSITE" id="PS50039"/>
    </source>
</evidence>
<dbReference type="FunFam" id="1.10.10.10:FF:000010">
    <property type="entry name" value="Forkhead box P2 isoform B"/>
    <property type="match status" value="1"/>
</dbReference>
<dbReference type="PRINTS" id="PR00053">
    <property type="entry name" value="FORKHEAD"/>
</dbReference>